<protein>
    <submittedName>
        <fullName evidence="1">Uncharacterized protein</fullName>
    </submittedName>
</protein>
<dbReference type="EMBL" id="FRCP01000011">
    <property type="protein sequence ID" value="SHM51315.1"/>
    <property type="molecule type" value="Genomic_DNA"/>
</dbReference>
<gene>
    <name evidence="1" type="ORF">SAMN02746066_02219</name>
</gene>
<accession>A0A1M7JEB0</accession>
<organism evidence="1 2">
    <name type="scientific">Anaerosporobacter mobilis DSM 15930</name>
    <dbReference type="NCBI Taxonomy" id="1120996"/>
    <lineage>
        <taxon>Bacteria</taxon>
        <taxon>Bacillati</taxon>
        <taxon>Bacillota</taxon>
        <taxon>Clostridia</taxon>
        <taxon>Lachnospirales</taxon>
        <taxon>Lachnospiraceae</taxon>
        <taxon>Anaerosporobacter</taxon>
    </lineage>
</organism>
<proteinExistence type="predicted"/>
<name>A0A1M7JEB0_9FIRM</name>
<dbReference type="Proteomes" id="UP000184038">
    <property type="component" value="Unassembled WGS sequence"/>
</dbReference>
<reference evidence="1 2" key="1">
    <citation type="submission" date="2016-11" db="EMBL/GenBank/DDBJ databases">
        <authorList>
            <person name="Jaros S."/>
            <person name="Januszkiewicz K."/>
            <person name="Wedrychowicz H."/>
        </authorList>
    </citation>
    <scope>NUCLEOTIDE SEQUENCE [LARGE SCALE GENOMIC DNA]</scope>
    <source>
        <strain evidence="1 2">DSM 15930</strain>
    </source>
</reference>
<evidence type="ECO:0000313" key="1">
    <source>
        <dbReference type="EMBL" id="SHM51315.1"/>
    </source>
</evidence>
<sequence>MVGSFGILLFIILLSVDEGLDCGKCEDGIRATLNTQGKLNALVIVIHNEIMVVILSESLYSTEKINSLQFINNYLYELSRVNMDTMINIFWWKIMDKFCII</sequence>
<keyword evidence="2" id="KW-1185">Reference proteome</keyword>
<evidence type="ECO:0000313" key="2">
    <source>
        <dbReference type="Proteomes" id="UP000184038"/>
    </source>
</evidence>
<dbReference type="AlphaFoldDB" id="A0A1M7JEB0"/>